<keyword evidence="2" id="KW-0472">Membrane</keyword>
<gene>
    <name evidence="3" type="ORF">N866_07225</name>
</gene>
<reference evidence="3 4" key="1">
    <citation type="submission" date="2014-01" db="EMBL/GenBank/DDBJ databases">
        <title>Actinotalea ferrariae CF5-4.</title>
        <authorList>
            <person name="Chen F."/>
            <person name="Li Y."/>
            <person name="Wang G."/>
        </authorList>
    </citation>
    <scope>NUCLEOTIDE SEQUENCE [LARGE SCALE GENOMIC DNA]</scope>
    <source>
        <strain evidence="3 4">CF5-4</strain>
    </source>
</reference>
<evidence type="ECO:0000256" key="1">
    <source>
        <dbReference type="SAM" id="Coils"/>
    </source>
</evidence>
<dbReference type="Proteomes" id="UP000019753">
    <property type="component" value="Unassembled WGS sequence"/>
</dbReference>
<dbReference type="AlphaFoldDB" id="A0A021VU79"/>
<feature type="coiled-coil region" evidence="1">
    <location>
        <begin position="35"/>
        <end position="71"/>
    </location>
</feature>
<accession>A0A021VU79</accession>
<feature type="transmembrane region" description="Helical" evidence="2">
    <location>
        <begin position="6"/>
        <end position="24"/>
    </location>
</feature>
<keyword evidence="2" id="KW-1133">Transmembrane helix</keyword>
<protein>
    <submittedName>
        <fullName evidence="3">Uncharacterized protein</fullName>
    </submittedName>
</protein>
<keyword evidence="4" id="KW-1185">Reference proteome</keyword>
<dbReference type="EMBL" id="AXCW01000022">
    <property type="protein sequence ID" value="EYR64683.1"/>
    <property type="molecule type" value="Genomic_DNA"/>
</dbReference>
<name>A0A021VU79_9CELL</name>
<evidence type="ECO:0000313" key="4">
    <source>
        <dbReference type="Proteomes" id="UP000019753"/>
    </source>
</evidence>
<evidence type="ECO:0000256" key="2">
    <source>
        <dbReference type="SAM" id="Phobius"/>
    </source>
</evidence>
<keyword evidence="1" id="KW-0175">Coiled coil</keyword>
<proteinExistence type="predicted"/>
<evidence type="ECO:0000313" key="3">
    <source>
        <dbReference type="EMBL" id="EYR64683.1"/>
    </source>
</evidence>
<comment type="caution">
    <text evidence="3">The sequence shown here is derived from an EMBL/GenBank/DDBJ whole genome shotgun (WGS) entry which is preliminary data.</text>
</comment>
<organism evidence="3 4">
    <name type="scientific">Actinotalea ferrariae CF5-4</name>
    <dbReference type="NCBI Taxonomy" id="948458"/>
    <lineage>
        <taxon>Bacteria</taxon>
        <taxon>Bacillati</taxon>
        <taxon>Actinomycetota</taxon>
        <taxon>Actinomycetes</taxon>
        <taxon>Micrococcales</taxon>
        <taxon>Cellulomonadaceae</taxon>
        <taxon>Actinotalea</taxon>
    </lineage>
</organism>
<keyword evidence="2" id="KW-0812">Transmembrane</keyword>
<sequence>MEIDATQVVVALIGLTGAALAVWADRRGRRRQESVQDAANRIAEAKQRAELKLAERKQQFEESEAERASQDRLITRLYAEIDRLEDVNTRQRGARDADRAACDRAREELVGTITQLAGMVRDEVAQEAARFAIDHAARHEQTDH</sequence>